<dbReference type="InterPro" id="IPR000847">
    <property type="entry name" value="LysR_HTH_N"/>
</dbReference>
<evidence type="ECO:0000256" key="1">
    <source>
        <dbReference type="ARBA" id="ARBA00009437"/>
    </source>
</evidence>
<feature type="compositionally biased region" description="Polar residues" evidence="5">
    <location>
        <begin position="300"/>
        <end position="312"/>
    </location>
</feature>
<accession>A0A1H4K946</accession>
<evidence type="ECO:0000256" key="4">
    <source>
        <dbReference type="ARBA" id="ARBA00023163"/>
    </source>
</evidence>
<dbReference type="SUPFAM" id="SSF46785">
    <property type="entry name" value="Winged helix' DNA-binding domain"/>
    <property type="match status" value="1"/>
</dbReference>
<dbReference type="InterPro" id="IPR036390">
    <property type="entry name" value="WH_DNA-bd_sf"/>
</dbReference>
<dbReference type="PROSITE" id="PS50931">
    <property type="entry name" value="HTH_LYSR"/>
    <property type="match status" value="1"/>
</dbReference>
<evidence type="ECO:0000313" key="7">
    <source>
        <dbReference type="EMBL" id="SEB55064.1"/>
    </source>
</evidence>
<dbReference type="Gene3D" id="3.40.190.290">
    <property type="match status" value="1"/>
</dbReference>
<keyword evidence="3 7" id="KW-0238">DNA-binding</keyword>
<dbReference type="Pfam" id="PF03466">
    <property type="entry name" value="LysR_substrate"/>
    <property type="match status" value="1"/>
</dbReference>
<dbReference type="InterPro" id="IPR005119">
    <property type="entry name" value="LysR_subst-bd"/>
</dbReference>
<dbReference type="EMBL" id="FNSD01000001">
    <property type="protein sequence ID" value="SEB55064.1"/>
    <property type="molecule type" value="Genomic_DNA"/>
</dbReference>
<dbReference type="GO" id="GO:0003700">
    <property type="term" value="F:DNA-binding transcription factor activity"/>
    <property type="evidence" value="ECO:0007669"/>
    <property type="project" value="InterPro"/>
</dbReference>
<dbReference type="Proteomes" id="UP000182409">
    <property type="component" value="Unassembled WGS sequence"/>
</dbReference>
<evidence type="ECO:0000256" key="5">
    <source>
        <dbReference type="SAM" id="MobiDB-lite"/>
    </source>
</evidence>
<evidence type="ECO:0000313" key="8">
    <source>
        <dbReference type="Proteomes" id="UP000182409"/>
    </source>
</evidence>
<dbReference type="GO" id="GO:0032993">
    <property type="term" value="C:protein-DNA complex"/>
    <property type="evidence" value="ECO:0007669"/>
    <property type="project" value="TreeGrafter"/>
</dbReference>
<feature type="domain" description="HTH lysR-type" evidence="6">
    <location>
        <begin position="10"/>
        <end position="67"/>
    </location>
</feature>
<gene>
    <name evidence="7" type="ORF">SAMN05443244_1077</name>
</gene>
<organism evidence="7 8">
    <name type="scientific">Terriglobus roseus</name>
    <dbReference type="NCBI Taxonomy" id="392734"/>
    <lineage>
        <taxon>Bacteria</taxon>
        <taxon>Pseudomonadati</taxon>
        <taxon>Acidobacteriota</taxon>
        <taxon>Terriglobia</taxon>
        <taxon>Terriglobales</taxon>
        <taxon>Acidobacteriaceae</taxon>
        <taxon>Terriglobus</taxon>
    </lineage>
</organism>
<proteinExistence type="inferred from homology"/>
<evidence type="ECO:0000259" key="6">
    <source>
        <dbReference type="PROSITE" id="PS50931"/>
    </source>
</evidence>
<dbReference type="InterPro" id="IPR036388">
    <property type="entry name" value="WH-like_DNA-bd_sf"/>
</dbReference>
<dbReference type="SUPFAM" id="SSF53850">
    <property type="entry name" value="Periplasmic binding protein-like II"/>
    <property type="match status" value="1"/>
</dbReference>
<dbReference type="Pfam" id="PF00126">
    <property type="entry name" value="HTH_1"/>
    <property type="match status" value="1"/>
</dbReference>
<sequence>MTERLYDWAEFRHFKYLLAILEKQGFRAASESLCTVQPNLSEHAKQFQENASVRLYRKTKSGRIRVTETGLVFITLARFLLETRQEVIDTLIAVERGDLQSMRFGCSSLADPDLFRTFCNTHKEILPSCQIRPSLGDTDQLAREVADGNLDAAIVTLPLQHPDLKIEPLRSDPLVCCLRRDHPLAAKTALRPSDLQDNLGVLFHPERHPGAHERLMELFADVGIRIQEYSRATHPAEVQALVKDGYGFALVREGMPLDEQLTTRPISNVTWTVDLAAIYHKQRYPKTLPLVLKRLRKEPTSNGSNGNAQPSMNARPFDTRRKRPSRSVSVVPEQLDLLVERAGNRGL</sequence>
<name>A0A1H4K946_9BACT</name>
<keyword evidence="4" id="KW-0804">Transcription</keyword>
<evidence type="ECO:0000256" key="2">
    <source>
        <dbReference type="ARBA" id="ARBA00023015"/>
    </source>
</evidence>
<reference evidence="7 8" key="1">
    <citation type="submission" date="2016-10" db="EMBL/GenBank/DDBJ databases">
        <authorList>
            <person name="de Groot N.N."/>
        </authorList>
    </citation>
    <scope>NUCLEOTIDE SEQUENCE [LARGE SCALE GENOMIC DNA]</scope>
    <source>
        <strain evidence="7 8">AB35.6</strain>
    </source>
</reference>
<feature type="region of interest" description="Disordered" evidence="5">
    <location>
        <begin position="297"/>
        <end position="330"/>
    </location>
</feature>
<dbReference type="GO" id="GO:0003677">
    <property type="term" value="F:DNA binding"/>
    <property type="evidence" value="ECO:0007669"/>
    <property type="project" value="UniProtKB-KW"/>
</dbReference>
<keyword evidence="2" id="KW-0805">Transcription regulation</keyword>
<dbReference type="CDD" id="cd05466">
    <property type="entry name" value="PBP2_LTTR_substrate"/>
    <property type="match status" value="1"/>
</dbReference>
<dbReference type="Gene3D" id="1.10.10.10">
    <property type="entry name" value="Winged helix-like DNA-binding domain superfamily/Winged helix DNA-binding domain"/>
    <property type="match status" value="1"/>
</dbReference>
<dbReference type="RefSeq" id="WP_074652678.1">
    <property type="nucleotide sequence ID" value="NZ_FNSD01000001.1"/>
</dbReference>
<dbReference type="AlphaFoldDB" id="A0A1H4K946"/>
<dbReference type="PANTHER" id="PTHR30346">
    <property type="entry name" value="TRANSCRIPTIONAL DUAL REGULATOR HCAR-RELATED"/>
    <property type="match status" value="1"/>
</dbReference>
<protein>
    <submittedName>
        <fullName evidence="7">DNA-binding transcriptional regulator, LysR family</fullName>
    </submittedName>
</protein>
<dbReference type="PANTHER" id="PTHR30346:SF0">
    <property type="entry name" value="HCA OPERON TRANSCRIPTIONAL ACTIVATOR HCAR"/>
    <property type="match status" value="1"/>
</dbReference>
<evidence type="ECO:0000256" key="3">
    <source>
        <dbReference type="ARBA" id="ARBA00023125"/>
    </source>
</evidence>
<comment type="similarity">
    <text evidence="1">Belongs to the LysR transcriptional regulatory family.</text>
</comment>